<feature type="coiled-coil region" evidence="1">
    <location>
        <begin position="128"/>
        <end position="235"/>
    </location>
</feature>
<keyword evidence="1" id="KW-0175">Coiled coil</keyword>
<dbReference type="EMBL" id="FO082278">
    <property type="protein sequence ID" value="CCO14422.1"/>
    <property type="molecule type" value="Genomic_DNA"/>
</dbReference>
<keyword evidence="3" id="KW-1185">Reference proteome</keyword>
<dbReference type="KEGG" id="bpg:Bathy01g03830"/>
<dbReference type="GeneID" id="19018118"/>
<accession>K8E9M1</accession>
<evidence type="ECO:0000313" key="3">
    <source>
        <dbReference type="Proteomes" id="UP000198341"/>
    </source>
</evidence>
<proteinExistence type="predicted"/>
<name>K8E9M1_9CHLO</name>
<gene>
    <name evidence="2" type="ORF">Bathy01g03830</name>
</gene>
<evidence type="ECO:0000256" key="1">
    <source>
        <dbReference type="SAM" id="Coils"/>
    </source>
</evidence>
<dbReference type="AlphaFoldDB" id="K8E9M1"/>
<protein>
    <submittedName>
        <fullName evidence="2">Uncharacterized protein</fullName>
    </submittedName>
</protein>
<dbReference type="Proteomes" id="UP000198341">
    <property type="component" value="Chromosome 1"/>
</dbReference>
<dbReference type="RefSeq" id="XP_007515543.1">
    <property type="nucleotide sequence ID" value="XM_007515481.1"/>
</dbReference>
<reference evidence="2 3" key="1">
    <citation type="submission" date="2011-10" db="EMBL/GenBank/DDBJ databases">
        <authorList>
            <person name="Genoscope - CEA"/>
        </authorList>
    </citation>
    <scope>NUCLEOTIDE SEQUENCE [LARGE SCALE GENOMIC DNA]</scope>
    <source>
        <strain evidence="2 3">RCC 1105</strain>
    </source>
</reference>
<organism evidence="2 3">
    <name type="scientific">Bathycoccus prasinos</name>
    <dbReference type="NCBI Taxonomy" id="41875"/>
    <lineage>
        <taxon>Eukaryota</taxon>
        <taxon>Viridiplantae</taxon>
        <taxon>Chlorophyta</taxon>
        <taxon>Mamiellophyceae</taxon>
        <taxon>Mamiellales</taxon>
        <taxon>Bathycoccaceae</taxon>
        <taxon>Bathycoccus</taxon>
    </lineage>
</organism>
<sequence>MNTEIDRLVKRLQTAIEVHLGAQKASHQYSRYEIRKLWPYTEQEISFETTTKLLRESRSGGGEEERKVDVEKLMANVGSYFLSQKKEKEEEKTLSDGASICARDVFDSRESAFVAEMRTKVVLERRLSQTLRVELKKAKKESERAMKDITNRTEQNEAYVKQVYDSVETWMRKATEMEEERDSHRERCEKLEKENRMLRNGERFELLREKMIVRERKLKERLEEALRLVEVLRLEGIEKDAELIRNRGERKVK</sequence>
<evidence type="ECO:0000313" key="2">
    <source>
        <dbReference type="EMBL" id="CCO14422.1"/>
    </source>
</evidence>